<feature type="active site" description="Nucleophile" evidence="7">
    <location>
        <position position="117"/>
    </location>
</feature>
<evidence type="ECO:0000256" key="5">
    <source>
        <dbReference type="ARBA" id="ARBA00022984"/>
    </source>
</evidence>
<dbReference type="RefSeq" id="WP_150962794.1">
    <property type="nucleotide sequence ID" value="NZ_VZZJ01000005.1"/>
</dbReference>
<keyword evidence="9" id="KW-0732">Signal</keyword>
<comment type="similarity">
    <text evidence="2">Belongs to the YkuD family.</text>
</comment>
<protein>
    <submittedName>
        <fullName evidence="11">L,D-transpeptidase</fullName>
    </submittedName>
</protein>
<feature type="active site" description="Proton donor/acceptor" evidence="7">
    <location>
        <position position="101"/>
    </location>
</feature>
<feature type="domain" description="L,D-TPase catalytic" evidence="10">
    <location>
        <begin position="29"/>
        <end position="145"/>
    </location>
</feature>
<dbReference type="PANTHER" id="PTHR30582">
    <property type="entry name" value="L,D-TRANSPEPTIDASE"/>
    <property type="match status" value="1"/>
</dbReference>
<evidence type="ECO:0000256" key="1">
    <source>
        <dbReference type="ARBA" id="ARBA00004752"/>
    </source>
</evidence>
<dbReference type="GO" id="GO:0008360">
    <property type="term" value="P:regulation of cell shape"/>
    <property type="evidence" value="ECO:0007669"/>
    <property type="project" value="UniProtKB-UniRule"/>
</dbReference>
<dbReference type="Proteomes" id="UP000441523">
    <property type="component" value="Unassembled WGS sequence"/>
</dbReference>
<evidence type="ECO:0000313" key="11">
    <source>
        <dbReference type="EMBL" id="KAB1074398.1"/>
    </source>
</evidence>
<dbReference type="UniPathway" id="UPA00219"/>
<sequence length="212" mass="22857">MRNARSALLSAGILSLGLLAALPPASAEVSIRIDKDDQRMSVAVDGRPRYSWPVSTGVDAYDTPDGRYRPFRMERTHFSREWDDAPMPHAIFFTAQGHAIHATNHTRQLGRPASHGCVRLSPRNAATLFSLVKAQGLGNTRVSIEGSEPRVAGRSGGARTASRRARAYETGGVMSAGMQMGVEAIDGDAPAPRRVYRPRGPAPYGAYDGDLD</sequence>
<dbReference type="GO" id="GO:0071555">
    <property type="term" value="P:cell wall organization"/>
    <property type="evidence" value="ECO:0007669"/>
    <property type="project" value="UniProtKB-UniRule"/>
</dbReference>
<dbReference type="GO" id="GO:0018104">
    <property type="term" value="P:peptidoglycan-protein cross-linking"/>
    <property type="evidence" value="ECO:0007669"/>
    <property type="project" value="TreeGrafter"/>
</dbReference>
<evidence type="ECO:0000256" key="3">
    <source>
        <dbReference type="ARBA" id="ARBA00022679"/>
    </source>
</evidence>
<evidence type="ECO:0000256" key="9">
    <source>
        <dbReference type="SAM" id="SignalP"/>
    </source>
</evidence>
<keyword evidence="6 7" id="KW-0961">Cell wall biogenesis/degradation</keyword>
<evidence type="ECO:0000256" key="6">
    <source>
        <dbReference type="ARBA" id="ARBA00023316"/>
    </source>
</evidence>
<dbReference type="PANTHER" id="PTHR30582:SF2">
    <property type="entry name" value="L,D-TRANSPEPTIDASE YCIB-RELATED"/>
    <property type="match status" value="1"/>
</dbReference>
<dbReference type="GO" id="GO:0071972">
    <property type="term" value="F:peptidoglycan L,D-transpeptidase activity"/>
    <property type="evidence" value="ECO:0007669"/>
    <property type="project" value="TreeGrafter"/>
</dbReference>
<evidence type="ECO:0000256" key="7">
    <source>
        <dbReference type="PROSITE-ProRule" id="PRU01373"/>
    </source>
</evidence>
<dbReference type="GO" id="GO:0016740">
    <property type="term" value="F:transferase activity"/>
    <property type="evidence" value="ECO:0007669"/>
    <property type="project" value="UniProtKB-KW"/>
</dbReference>
<evidence type="ECO:0000256" key="8">
    <source>
        <dbReference type="SAM" id="MobiDB-lite"/>
    </source>
</evidence>
<dbReference type="AlphaFoldDB" id="A0A6N6MUJ3"/>
<keyword evidence="3" id="KW-0808">Transferase</keyword>
<comment type="caution">
    <text evidence="11">The sequence shown here is derived from an EMBL/GenBank/DDBJ whole genome shotgun (WGS) entry which is preliminary data.</text>
</comment>
<evidence type="ECO:0000256" key="2">
    <source>
        <dbReference type="ARBA" id="ARBA00005992"/>
    </source>
</evidence>
<evidence type="ECO:0000259" key="10">
    <source>
        <dbReference type="PROSITE" id="PS52029"/>
    </source>
</evidence>
<dbReference type="GO" id="GO:0005576">
    <property type="term" value="C:extracellular region"/>
    <property type="evidence" value="ECO:0007669"/>
    <property type="project" value="TreeGrafter"/>
</dbReference>
<name>A0A6N6MUJ3_9HYPH</name>
<dbReference type="SUPFAM" id="SSF141523">
    <property type="entry name" value="L,D-transpeptidase catalytic domain-like"/>
    <property type="match status" value="1"/>
</dbReference>
<dbReference type="Pfam" id="PF03734">
    <property type="entry name" value="YkuD"/>
    <property type="match status" value="1"/>
</dbReference>
<feature type="chain" id="PRO_5027086109" evidence="9">
    <location>
        <begin position="28"/>
        <end position="212"/>
    </location>
</feature>
<keyword evidence="5 7" id="KW-0573">Peptidoglycan synthesis</keyword>
<feature type="signal peptide" evidence="9">
    <location>
        <begin position="1"/>
        <end position="27"/>
    </location>
</feature>
<feature type="region of interest" description="Disordered" evidence="8">
    <location>
        <begin position="189"/>
        <end position="212"/>
    </location>
</feature>
<keyword evidence="4 7" id="KW-0133">Cell shape</keyword>
<evidence type="ECO:0000313" key="12">
    <source>
        <dbReference type="Proteomes" id="UP000441523"/>
    </source>
</evidence>
<evidence type="ECO:0000256" key="4">
    <source>
        <dbReference type="ARBA" id="ARBA00022960"/>
    </source>
</evidence>
<organism evidence="11 12">
    <name type="scientific">Methylobacterium planeticum</name>
    <dbReference type="NCBI Taxonomy" id="2615211"/>
    <lineage>
        <taxon>Bacteria</taxon>
        <taxon>Pseudomonadati</taxon>
        <taxon>Pseudomonadota</taxon>
        <taxon>Alphaproteobacteria</taxon>
        <taxon>Hyphomicrobiales</taxon>
        <taxon>Methylobacteriaceae</taxon>
        <taxon>Methylobacterium</taxon>
    </lineage>
</organism>
<dbReference type="EMBL" id="VZZJ01000005">
    <property type="protein sequence ID" value="KAB1074398.1"/>
    <property type="molecule type" value="Genomic_DNA"/>
</dbReference>
<reference evidence="11 12" key="1">
    <citation type="submission" date="2019-09" db="EMBL/GenBank/DDBJ databases">
        <title>YIM 132548 draft genome.</title>
        <authorList>
            <person name="Jiang L."/>
        </authorList>
    </citation>
    <scope>NUCLEOTIDE SEQUENCE [LARGE SCALE GENOMIC DNA]</scope>
    <source>
        <strain evidence="11 12">YIM 132548</strain>
    </source>
</reference>
<dbReference type="InterPro" id="IPR005490">
    <property type="entry name" value="LD_TPept_cat_dom"/>
</dbReference>
<comment type="pathway">
    <text evidence="1 7">Cell wall biogenesis; peptidoglycan biosynthesis.</text>
</comment>
<keyword evidence="12" id="KW-1185">Reference proteome</keyword>
<accession>A0A6N6MUJ3</accession>
<gene>
    <name evidence="11" type="ORF">F6X51_08515</name>
</gene>
<dbReference type="InterPro" id="IPR050979">
    <property type="entry name" value="LD-transpeptidase"/>
</dbReference>
<dbReference type="CDD" id="cd16913">
    <property type="entry name" value="YkuD_like"/>
    <property type="match status" value="1"/>
</dbReference>
<proteinExistence type="inferred from homology"/>
<dbReference type="InterPro" id="IPR038063">
    <property type="entry name" value="Transpep_catalytic_dom"/>
</dbReference>
<dbReference type="Gene3D" id="2.40.440.10">
    <property type="entry name" value="L,D-transpeptidase catalytic domain-like"/>
    <property type="match status" value="1"/>
</dbReference>
<dbReference type="PROSITE" id="PS52029">
    <property type="entry name" value="LD_TPASE"/>
    <property type="match status" value="1"/>
</dbReference>